<reference evidence="1" key="1">
    <citation type="submission" date="2021-02" db="EMBL/GenBank/DDBJ databases">
        <authorList>
            <person name="Dougan E. K."/>
            <person name="Rhodes N."/>
            <person name="Thang M."/>
            <person name="Chan C."/>
        </authorList>
    </citation>
    <scope>NUCLEOTIDE SEQUENCE</scope>
</reference>
<dbReference type="OrthoDB" id="425516at2759"/>
<dbReference type="EMBL" id="CAJNIZ010043089">
    <property type="protein sequence ID" value="CAE7649394.1"/>
    <property type="molecule type" value="Genomic_DNA"/>
</dbReference>
<organism evidence="1 2">
    <name type="scientific">Symbiodinium pilosum</name>
    <name type="common">Dinoflagellate</name>
    <dbReference type="NCBI Taxonomy" id="2952"/>
    <lineage>
        <taxon>Eukaryota</taxon>
        <taxon>Sar</taxon>
        <taxon>Alveolata</taxon>
        <taxon>Dinophyceae</taxon>
        <taxon>Suessiales</taxon>
        <taxon>Symbiodiniaceae</taxon>
        <taxon>Symbiodinium</taxon>
    </lineage>
</organism>
<keyword evidence="2" id="KW-1185">Reference proteome</keyword>
<evidence type="ECO:0000313" key="2">
    <source>
        <dbReference type="Proteomes" id="UP000649617"/>
    </source>
</evidence>
<dbReference type="Proteomes" id="UP000649617">
    <property type="component" value="Unassembled WGS sequence"/>
</dbReference>
<accession>A0A812VYB0</accession>
<protein>
    <submittedName>
        <fullName evidence="1">Uncharacterized protein</fullName>
    </submittedName>
</protein>
<evidence type="ECO:0000313" key="1">
    <source>
        <dbReference type="EMBL" id="CAE7649394.1"/>
    </source>
</evidence>
<gene>
    <name evidence="1" type="ORF">SPIL2461_LOCUS17308</name>
</gene>
<sequence length="170" mass="19325">MKHAGQAAMLVFMAPSHAEPFVIRELYSSDECINGSLLNTSWEEIVRVCMAPQNFRVEINSQTIVYRYYNASFPSCGGTMMHSEVFETDECVLDSAANDTRYVKMTLKLHDAVVEQVYDSQNCAGSPAETNTMRLGICDELNNRSFQCNEGVVEELHYQEQRKKFPQMSK</sequence>
<proteinExistence type="predicted"/>
<name>A0A812VYB0_SYMPI</name>
<dbReference type="AlphaFoldDB" id="A0A812VYB0"/>
<comment type="caution">
    <text evidence="1">The sequence shown here is derived from an EMBL/GenBank/DDBJ whole genome shotgun (WGS) entry which is preliminary data.</text>
</comment>